<gene>
    <name evidence="1" type="ORF">SAMN05444714_0588</name>
</gene>
<dbReference type="Proteomes" id="UP000198926">
    <property type="component" value="Unassembled WGS sequence"/>
</dbReference>
<dbReference type="InterPro" id="IPR027417">
    <property type="entry name" value="P-loop_NTPase"/>
</dbReference>
<dbReference type="GO" id="GO:0006270">
    <property type="term" value="P:DNA replication initiation"/>
    <property type="evidence" value="ECO:0007669"/>
    <property type="project" value="TreeGrafter"/>
</dbReference>
<dbReference type="SUPFAM" id="SSF52540">
    <property type="entry name" value="P-loop containing nucleoside triphosphate hydrolases"/>
    <property type="match status" value="1"/>
</dbReference>
<name>A0A1I6LJM8_9RHOB</name>
<reference evidence="1 2" key="1">
    <citation type="submission" date="2016-10" db="EMBL/GenBank/DDBJ databases">
        <authorList>
            <person name="de Groot N.N."/>
        </authorList>
    </citation>
    <scope>NUCLEOTIDE SEQUENCE [LARGE SCALE GENOMIC DNA]</scope>
    <source>
        <strain evidence="1 2">DSM 29433</strain>
    </source>
</reference>
<accession>A0A1I6LJM8</accession>
<dbReference type="PANTHER" id="PTHR30050">
    <property type="entry name" value="CHROMOSOMAL REPLICATION INITIATOR PROTEIN DNAA"/>
    <property type="match status" value="1"/>
</dbReference>
<sequence>MADQLAFEWPSGVARGPDDFFVSEANAKAFAMISAPESWPDRKLVLTGPTGAGKSHLAGIFRNARNAELFSAETLPVGHQTEAAAVVVEDAESLPSDREETLFHLHNNLRATGGLLLLTSDRPPSRWPIALPDLASRMQATTVIEIDNPDDALLSALIMKLFADRQISPKPDLVRYLATRLERSHAAAAHIVAELDRAALAQGRKINKTLAAELLDKQA</sequence>
<dbReference type="RefSeq" id="WP_090203764.1">
    <property type="nucleotide sequence ID" value="NZ_FOZM01000001.1"/>
</dbReference>
<proteinExistence type="predicted"/>
<protein>
    <submittedName>
        <fullName evidence="1">DnaA protein</fullName>
    </submittedName>
</protein>
<dbReference type="AlphaFoldDB" id="A0A1I6LJM8"/>
<dbReference type="OrthoDB" id="7390113at2"/>
<keyword evidence="2" id="KW-1185">Reference proteome</keyword>
<dbReference type="PANTHER" id="PTHR30050:SF5">
    <property type="entry name" value="DNAA REGULATORY INACTIVATOR HDA"/>
    <property type="match status" value="1"/>
</dbReference>
<dbReference type="GO" id="GO:0003688">
    <property type="term" value="F:DNA replication origin binding"/>
    <property type="evidence" value="ECO:0007669"/>
    <property type="project" value="TreeGrafter"/>
</dbReference>
<dbReference type="EMBL" id="FOZM01000001">
    <property type="protein sequence ID" value="SFS03522.1"/>
    <property type="molecule type" value="Genomic_DNA"/>
</dbReference>
<dbReference type="GO" id="GO:0005886">
    <property type="term" value="C:plasma membrane"/>
    <property type="evidence" value="ECO:0007669"/>
    <property type="project" value="TreeGrafter"/>
</dbReference>
<dbReference type="STRING" id="1123755.SAMN05444714_0588"/>
<evidence type="ECO:0000313" key="1">
    <source>
        <dbReference type="EMBL" id="SFS03522.1"/>
    </source>
</evidence>
<organism evidence="1 2">
    <name type="scientific">Yoonia litorea</name>
    <dbReference type="NCBI Taxonomy" id="1123755"/>
    <lineage>
        <taxon>Bacteria</taxon>
        <taxon>Pseudomonadati</taxon>
        <taxon>Pseudomonadota</taxon>
        <taxon>Alphaproteobacteria</taxon>
        <taxon>Rhodobacterales</taxon>
        <taxon>Paracoccaceae</taxon>
        <taxon>Yoonia</taxon>
    </lineage>
</organism>
<dbReference type="Gene3D" id="1.10.8.60">
    <property type="match status" value="1"/>
</dbReference>
<dbReference type="Gene3D" id="3.40.50.300">
    <property type="entry name" value="P-loop containing nucleotide triphosphate hydrolases"/>
    <property type="match status" value="1"/>
</dbReference>
<evidence type="ECO:0000313" key="2">
    <source>
        <dbReference type="Proteomes" id="UP000198926"/>
    </source>
</evidence>